<sequence>MFTIQLHSYKRKVYKLAHLMQLRMSQKQNYVKSAPIIQKTTAIFLIISLLVGLLIGYFIGSATVGSAPAPAPTPTGEVVPKSQYDELQKQVESLKQQLQQLSAQQGGKPVEIVITAWTQGPERESIYRHLNLVEAANRLNQIFQATGVPATVKLEGDFSTAQWTDYRKKVFLALEGGTGPCIFQMEHVWSATLAENGWIIPLDSYVKKYWNWTYYDIIPGLWNSVTYKGHIWGIPQDTEARPIFFNKLLLKKLGWTDDQINALPEKIKNGEFTLQDMLMVAKEAVDKGVVQPGYGIWHRPSAGPDWPIVYLAFGGTLYDDASGKLVADMNVWKKVFDWYYLASMQQYKVISDKITSLDFNRDVHPTVVSGKVLFWMGGIWHKAQWIGSFNLSEDMFWKMFGFALYPAGEKGLKPVTLSQPQAYFISKTCKYPEVAFLILTLATDPYLNSLHDVKSAHLAILYSQLSSPVYTQDKFLAMTGYMVEYAKYQPMHPRWGDYNTIIFNTIKGIETGQLNSDQALQVFEQNLRSTLGDAIIIKK</sequence>
<protein>
    <submittedName>
        <fullName evidence="2">Extracellular solute-binding protein</fullName>
    </submittedName>
</protein>
<keyword evidence="1" id="KW-0812">Transmembrane</keyword>
<comment type="caution">
    <text evidence="2">The sequence shown here is derived from an EMBL/GenBank/DDBJ whole genome shotgun (WGS) entry which is preliminary data.</text>
</comment>
<keyword evidence="1" id="KW-0472">Membrane</keyword>
<proteinExistence type="predicted"/>
<reference evidence="2" key="1">
    <citation type="journal article" date="2020" name="mSystems">
        <title>Genome- and Community-Level Interaction Insights into Carbon Utilization and Element Cycling Functions of Hydrothermarchaeota in Hydrothermal Sediment.</title>
        <authorList>
            <person name="Zhou Z."/>
            <person name="Liu Y."/>
            <person name="Xu W."/>
            <person name="Pan J."/>
            <person name="Luo Z.H."/>
            <person name="Li M."/>
        </authorList>
    </citation>
    <scope>NUCLEOTIDE SEQUENCE [LARGE SCALE GENOMIC DNA]</scope>
    <source>
        <strain evidence="2">SpSt-116</strain>
    </source>
</reference>
<dbReference type="PANTHER" id="PTHR43649">
    <property type="entry name" value="ARABINOSE-BINDING PROTEIN-RELATED"/>
    <property type="match status" value="1"/>
</dbReference>
<dbReference type="InterPro" id="IPR050490">
    <property type="entry name" value="Bact_solute-bd_prot1"/>
</dbReference>
<organism evidence="2">
    <name type="scientific">Thermofilum adornatum</name>
    <dbReference type="NCBI Taxonomy" id="1365176"/>
    <lineage>
        <taxon>Archaea</taxon>
        <taxon>Thermoproteota</taxon>
        <taxon>Thermoprotei</taxon>
        <taxon>Thermofilales</taxon>
        <taxon>Thermofilaceae</taxon>
        <taxon>Thermofilum</taxon>
    </lineage>
</organism>
<gene>
    <name evidence="2" type="ORF">ENN26_08845</name>
</gene>
<dbReference type="Pfam" id="PF01547">
    <property type="entry name" value="SBP_bac_1"/>
    <property type="match status" value="1"/>
</dbReference>
<keyword evidence="1" id="KW-1133">Transmembrane helix</keyword>
<dbReference type="AlphaFoldDB" id="A0A7C1CF14"/>
<evidence type="ECO:0000313" key="2">
    <source>
        <dbReference type="EMBL" id="HDP15861.1"/>
    </source>
</evidence>
<dbReference type="PANTHER" id="PTHR43649:SF11">
    <property type="entry name" value="ABC TRANSPORTER SUBSTRATE-BINDING PROTEIN YESO-RELATED"/>
    <property type="match status" value="1"/>
</dbReference>
<dbReference type="InterPro" id="IPR006059">
    <property type="entry name" value="SBP"/>
</dbReference>
<name>A0A7C1CF14_9CREN</name>
<dbReference type="Gene3D" id="3.40.190.10">
    <property type="entry name" value="Periplasmic binding protein-like II"/>
    <property type="match status" value="1"/>
</dbReference>
<feature type="transmembrane region" description="Helical" evidence="1">
    <location>
        <begin position="42"/>
        <end position="60"/>
    </location>
</feature>
<dbReference type="SUPFAM" id="SSF53850">
    <property type="entry name" value="Periplasmic binding protein-like II"/>
    <property type="match status" value="1"/>
</dbReference>
<dbReference type="EMBL" id="DSAY01000164">
    <property type="protein sequence ID" value="HDP15861.1"/>
    <property type="molecule type" value="Genomic_DNA"/>
</dbReference>
<evidence type="ECO:0000256" key="1">
    <source>
        <dbReference type="SAM" id="Phobius"/>
    </source>
</evidence>
<accession>A0A7C1CF14</accession>